<comment type="caution">
    <text evidence="1">The sequence shown here is derived from an EMBL/GenBank/DDBJ whole genome shotgun (WGS) entry which is preliminary data.</text>
</comment>
<protein>
    <submittedName>
        <fullName evidence="1">DUF3375 family protein</fullName>
    </submittedName>
</protein>
<dbReference type="EMBL" id="WPCR01000006">
    <property type="protein sequence ID" value="NHM14179.1"/>
    <property type="molecule type" value="Genomic_DNA"/>
</dbReference>
<dbReference type="Pfam" id="PF11855">
    <property type="entry name" value="DUF3375"/>
    <property type="match status" value="1"/>
</dbReference>
<gene>
    <name evidence="1" type="ORF">GMI68_05265</name>
</gene>
<evidence type="ECO:0000313" key="1">
    <source>
        <dbReference type="EMBL" id="NHM14179.1"/>
    </source>
</evidence>
<reference evidence="1 2" key="1">
    <citation type="submission" date="2019-11" db="EMBL/GenBank/DDBJ databases">
        <title>Eggerthellaceae novel genus isolated from the rectal contents of marmort.</title>
        <authorList>
            <person name="Zhang G."/>
        </authorList>
    </citation>
    <scope>NUCLEOTIDE SEQUENCE [LARGE SCALE GENOMIC DNA]</scope>
    <source>
        <strain evidence="2">zg-886</strain>
    </source>
</reference>
<sequence length="523" mass="59164">MTHSLSVHERLAPKAALPLYCFFVSSAPRKGAPVAVVSRFSQLRQAQDANGAWQLLRARNAALIMAVLDAHFDERNRRIPVSDLANSVDFALQELRFRANIDYEHTGADACEQWRKKGYLVRRTSKQRREETYELSAEAMTAIAFAKQLVQPRHTATQSRLSLIMDAVHDLAVASSSDVERRKKSLLADRAAIDAELEKIEQGTYVVIDDSKGLERLSDILALMNEIPEDFAHVKTEFAQLNKTIFESIISYSDNYRDILEDIFAGVNHIAQSPAGRSFLGFYDLMRDNDLTESFQDDIDDILGTPFATALASEERRQLHSMTRNLLEQSSDVNEVMLSFGHGLQRFVQSHRYQTDRQIKKDIDRALADLHKLSCIASPQKTIDASLHLSSISIQPVARWRLRNPAEIVAAPLEEISSTQVGRLSLEELYQKARQSEIDFEELVENVNDVLRCEHERRTASVKDVLEKHPATQGAASIVGLLSLAYKNGRPVEGEDELAWETEHGTWRCALAPRYEFYQEVQL</sequence>
<proteinExistence type="predicted"/>
<dbReference type="Proteomes" id="UP000636394">
    <property type="component" value="Unassembled WGS sequence"/>
</dbReference>
<name>A0ABX0IH70_9ACTN</name>
<dbReference type="InterPro" id="IPR021804">
    <property type="entry name" value="DUF3375"/>
</dbReference>
<keyword evidence="2" id="KW-1185">Reference proteome</keyword>
<accession>A0ABX0IH70</accession>
<evidence type="ECO:0000313" key="2">
    <source>
        <dbReference type="Proteomes" id="UP000636394"/>
    </source>
</evidence>
<organism evidence="1 2">
    <name type="scientific">Xiamenia xianingshaonis</name>
    <dbReference type="NCBI Taxonomy" id="2682776"/>
    <lineage>
        <taxon>Bacteria</taxon>
        <taxon>Bacillati</taxon>
        <taxon>Actinomycetota</taxon>
        <taxon>Coriobacteriia</taxon>
        <taxon>Eggerthellales</taxon>
        <taxon>Eggerthellaceae</taxon>
        <taxon>Xiamenia</taxon>
    </lineage>
</organism>